<evidence type="ECO:0000313" key="2">
    <source>
        <dbReference type="Proteomes" id="UP001162249"/>
    </source>
</evidence>
<dbReference type="Proteomes" id="UP001162249">
    <property type="component" value="Segment"/>
</dbReference>
<protein>
    <submittedName>
        <fullName evidence="1">Uncharacterized protein</fullName>
    </submittedName>
</protein>
<dbReference type="GeneID" id="80402141"/>
<evidence type="ECO:0000313" key="1">
    <source>
        <dbReference type="EMBL" id="BDI54986.1"/>
    </source>
</evidence>
<organism evidence="1 2">
    <name type="scientific">Lokiarchaeia virus VerdaV4</name>
    <dbReference type="NCBI Taxonomy" id="3070172"/>
    <lineage>
        <taxon>Viruses</taxon>
        <taxon>Duplodnaviria</taxon>
        <taxon>Heunggongvirae</taxon>
        <taxon>Uroviricota</taxon>
        <taxon>Caudoviricetes</taxon>
        <taxon>Verdandiviridae</taxon>
        <taxon>Dolusvirus</taxon>
        <taxon>Dolusvirus pacificense</taxon>
    </lineage>
</organism>
<dbReference type="RefSeq" id="YP_010772429.1">
    <property type="nucleotide sequence ID" value="NC_074643.1"/>
</dbReference>
<keyword evidence="2" id="KW-1185">Reference proteome</keyword>
<name>A0AA35CRN2_9CAUD</name>
<reference evidence="1 2" key="1">
    <citation type="journal article" date="2022" name="Nat. Microbiol.">
        <title>Three families of Asgard archaeal viruses identified in metagenome-assembled genomes.</title>
        <authorList>
            <person name="Medvedeva S."/>
            <person name="Sun J."/>
            <person name="Yutin N."/>
            <person name="Koonin E.V."/>
            <person name="Nunoura T."/>
            <person name="Rinke C."/>
            <person name="Krupovic M."/>
        </authorList>
    </citation>
    <scope>NUCLEOTIDE SEQUENCE [LARGE SCALE GENOMIC DNA]</scope>
    <source>
        <strain evidence="1">VerdaV4</strain>
    </source>
</reference>
<accession>A0AA35CRN2</accession>
<sequence>MKISQRRFGKSREYVMYFIFAKKYFRIKIYSISGYYRDKITFHYKKEVDV</sequence>
<dbReference type="EMBL" id="LC711080">
    <property type="protein sequence ID" value="BDI54986.1"/>
    <property type="molecule type" value="Genomic_DNA"/>
</dbReference>
<dbReference type="KEGG" id="vg:80402141"/>
<proteinExistence type="predicted"/>